<sequence>MQLQLRSRSLKLLSRQNSEKDFLLKVLFQEDEILI</sequence>
<dbReference type="AlphaFoldDB" id="A0AA34RDE2"/>
<organism evidence="1 2">
    <name type="scientific">Chlamydia pecorum (strain ATCC VR-628 / DSM 29919 / E58)</name>
    <name type="common">Chlamydophila pecorum</name>
    <dbReference type="NCBI Taxonomy" id="331635"/>
    <lineage>
        <taxon>Bacteria</taxon>
        <taxon>Pseudomonadati</taxon>
        <taxon>Chlamydiota</taxon>
        <taxon>Chlamydiia</taxon>
        <taxon>Chlamydiales</taxon>
        <taxon>Chlamydiaceae</taxon>
        <taxon>Chlamydia/Chlamydophila group</taxon>
        <taxon>Chlamydia</taxon>
    </lineage>
</organism>
<name>A0AA34RDE2_CHLPE</name>
<dbReference type="EMBL" id="CP002608">
    <property type="protein sequence ID" value="AEB41683.1"/>
    <property type="molecule type" value="Genomic_DNA"/>
</dbReference>
<reference evidence="1 2" key="1">
    <citation type="journal article" date="2011" name="J. Bacteriol.">
        <title>Genome sequence of the obligate intracellular animal pathogen Chlamydia pecorum E58.</title>
        <authorList>
            <person name="Mojica S."/>
            <person name="Huot Creasy H."/>
            <person name="Daugherty S."/>
            <person name="Read T.D."/>
            <person name="Kim T."/>
            <person name="Kaltenboeck B."/>
            <person name="Bavoil P."/>
            <person name="Myers G.S."/>
        </authorList>
    </citation>
    <scope>NUCLEOTIDE SEQUENCE [LARGE SCALE GENOMIC DNA]</scope>
    <source>
        <strain evidence="1 2">E58</strain>
    </source>
</reference>
<proteinExistence type="predicted"/>
<keyword evidence="2" id="KW-1185">Reference proteome</keyword>
<gene>
    <name evidence="1" type="ordered locus">G5S_0732</name>
</gene>
<evidence type="ECO:0000313" key="1">
    <source>
        <dbReference type="EMBL" id="AEB41683.1"/>
    </source>
</evidence>
<protein>
    <submittedName>
        <fullName evidence="1">Uncharacterized protein</fullName>
    </submittedName>
</protein>
<dbReference type="Proteomes" id="UP000008305">
    <property type="component" value="Chromosome"/>
</dbReference>
<accession>A0AA34RDE2</accession>
<evidence type="ECO:0000313" key="2">
    <source>
        <dbReference type="Proteomes" id="UP000008305"/>
    </source>
</evidence>
<dbReference type="KEGG" id="cpm:G5S_0732"/>